<dbReference type="OrthoDB" id="5542984at2759"/>
<evidence type="ECO:0000256" key="1">
    <source>
        <dbReference type="SAM" id="Phobius"/>
    </source>
</evidence>
<comment type="caution">
    <text evidence="2">The sequence shown here is derived from an EMBL/GenBank/DDBJ whole genome shotgun (WGS) entry which is preliminary data.</text>
</comment>
<proteinExistence type="predicted"/>
<feature type="transmembrane region" description="Helical" evidence="1">
    <location>
        <begin position="409"/>
        <end position="428"/>
    </location>
</feature>
<keyword evidence="1" id="KW-0812">Transmembrane</keyword>
<protein>
    <submittedName>
        <fullName evidence="2">Uncharacterized protein</fullName>
    </submittedName>
</protein>
<keyword evidence="1" id="KW-1133">Transmembrane helix</keyword>
<gene>
    <name evidence="2" type="ORF">IWW39_002793</name>
</gene>
<evidence type="ECO:0000313" key="2">
    <source>
        <dbReference type="EMBL" id="KAJ2687611.1"/>
    </source>
</evidence>
<dbReference type="Proteomes" id="UP001151516">
    <property type="component" value="Unassembled WGS sequence"/>
</dbReference>
<name>A0A9W8GIM9_9FUNG</name>
<accession>A0A9W8GIM9</accession>
<keyword evidence="3" id="KW-1185">Reference proteome</keyword>
<sequence>MSLTSQFQLLPEYILERICKYSMPIIEDNTGPRPGIAMVRTDLFDSFGPHWRKVALEHYFKHFTLAFNSGTGEVNSTHPVEDGFISIEQECHSLTAVKIHVALNPLLGGKAAYMLAKSKYSSLVFPSVKTIKIDINNFYWTAWKCDASSAASAPSLYQQLRVMFPGVQRVKLLKGAFKVPVDRAPKCEFEKFVLDLFTKFSGVSATFDLESGLEDMWKVEDIYSTVTELAIFKECYSEKTFELVHKCSPTLKKLEMHSYTGQDVLDVFTDASGKPVKYSRLTTLELSNGYGPGNKSYVTCPQLNQLKYCDVVSEFNKEGLATVGMLLAVMCPIMTRFMSNSRSRMVIQEMINEAIKEEPFSRHVDKLKLLTYNASSVEVQTVPEAPSQPDANATIKLPMYDFPLTKPIVYLRRVFVANAIFTTSFSIWVGREDIYAVLAAGVLLIGGFIPVALAQLTYRDHVRNVRILGGLSQKVLARAKQAARAGKSQVEYPLTNDTPLLIKRFSLNTSDPEVPLYVRDLVPGPSRRFSVMWLYRSASGMEKFRLSKKVIKHHPDMRALDERIRQNAKDRALVQAREAQKKDKEAQV</sequence>
<organism evidence="2 3">
    <name type="scientific">Coemansia spiralis</name>
    <dbReference type="NCBI Taxonomy" id="417178"/>
    <lineage>
        <taxon>Eukaryota</taxon>
        <taxon>Fungi</taxon>
        <taxon>Fungi incertae sedis</taxon>
        <taxon>Zoopagomycota</taxon>
        <taxon>Kickxellomycotina</taxon>
        <taxon>Kickxellomycetes</taxon>
        <taxon>Kickxellales</taxon>
        <taxon>Kickxellaceae</taxon>
        <taxon>Coemansia</taxon>
    </lineage>
</organism>
<feature type="transmembrane region" description="Helical" evidence="1">
    <location>
        <begin position="434"/>
        <end position="458"/>
    </location>
</feature>
<dbReference type="EMBL" id="JANBTX010000067">
    <property type="protein sequence ID" value="KAJ2687611.1"/>
    <property type="molecule type" value="Genomic_DNA"/>
</dbReference>
<feature type="transmembrane region" description="Helical" evidence="1">
    <location>
        <begin position="319"/>
        <end position="338"/>
    </location>
</feature>
<dbReference type="AlphaFoldDB" id="A0A9W8GIM9"/>
<reference evidence="2" key="1">
    <citation type="submission" date="2022-07" db="EMBL/GenBank/DDBJ databases">
        <title>Phylogenomic reconstructions and comparative analyses of Kickxellomycotina fungi.</title>
        <authorList>
            <person name="Reynolds N.K."/>
            <person name="Stajich J.E."/>
            <person name="Barry K."/>
            <person name="Grigoriev I.V."/>
            <person name="Crous P."/>
            <person name="Smith M.E."/>
        </authorList>
    </citation>
    <scope>NUCLEOTIDE SEQUENCE</scope>
    <source>
        <strain evidence="2">CBS 109367</strain>
    </source>
</reference>
<keyword evidence="1" id="KW-0472">Membrane</keyword>
<evidence type="ECO:0000313" key="3">
    <source>
        <dbReference type="Proteomes" id="UP001151516"/>
    </source>
</evidence>